<evidence type="ECO:0000259" key="1">
    <source>
        <dbReference type="Pfam" id="PF13411"/>
    </source>
</evidence>
<dbReference type="InterPro" id="IPR000551">
    <property type="entry name" value="MerR-type_HTH_dom"/>
</dbReference>
<organism evidence="2 3">
    <name type="scientific">Candidatus Manganitrophus noduliformans</name>
    <dbReference type="NCBI Taxonomy" id="2606439"/>
    <lineage>
        <taxon>Bacteria</taxon>
        <taxon>Pseudomonadati</taxon>
        <taxon>Nitrospirota</taxon>
        <taxon>Nitrospiria</taxon>
        <taxon>Candidatus Troglogloeales</taxon>
        <taxon>Candidatus Manganitrophaceae</taxon>
        <taxon>Candidatus Manganitrophus</taxon>
    </lineage>
</organism>
<dbReference type="EMBL" id="VTOW01000007">
    <property type="protein sequence ID" value="NKE73433.1"/>
    <property type="molecule type" value="Genomic_DNA"/>
</dbReference>
<protein>
    <submittedName>
        <fullName evidence="2">MerR family transcriptional regulator</fullName>
    </submittedName>
</protein>
<sequence length="123" mass="14580">MCSDRIRGGDMASERIRRAEKMSHVKLVSALPKDERFIPLRKFLAACPGAREQKVRFRDAVHYLVERKYLTVVAKPVRERARRLYDREQIPLFRQILAMHRNGLTLEKAYEIASNRLKQKRLF</sequence>
<evidence type="ECO:0000313" key="3">
    <source>
        <dbReference type="Proteomes" id="UP000534783"/>
    </source>
</evidence>
<keyword evidence="3" id="KW-1185">Reference proteome</keyword>
<reference evidence="2 3" key="1">
    <citation type="journal article" date="2020" name="Nature">
        <title>Bacterial chemolithoautotrophy via manganese oxidation.</title>
        <authorList>
            <person name="Yu H."/>
            <person name="Leadbetter J.R."/>
        </authorList>
    </citation>
    <scope>NUCLEOTIDE SEQUENCE [LARGE SCALE GENOMIC DNA]</scope>
    <source>
        <strain evidence="2 3">Mn-1</strain>
    </source>
</reference>
<dbReference type="AlphaFoldDB" id="A0A7X6ID72"/>
<dbReference type="GO" id="GO:0006355">
    <property type="term" value="P:regulation of DNA-templated transcription"/>
    <property type="evidence" value="ECO:0007669"/>
    <property type="project" value="InterPro"/>
</dbReference>
<evidence type="ECO:0000313" key="2">
    <source>
        <dbReference type="EMBL" id="NKE73433.1"/>
    </source>
</evidence>
<name>A0A7X6ID72_9BACT</name>
<accession>A0A7X6ID72</accession>
<dbReference type="GO" id="GO:0003677">
    <property type="term" value="F:DNA binding"/>
    <property type="evidence" value="ECO:0007669"/>
    <property type="project" value="InterPro"/>
</dbReference>
<comment type="caution">
    <text evidence="2">The sequence shown here is derived from an EMBL/GenBank/DDBJ whole genome shotgun (WGS) entry which is preliminary data.</text>
</comment>
<feature type="domain" description="HTH merR-type" evidence="1">
    <location>
        <begin position="66"/>
        <end position="114"/>
    </location>
</feature>
<gene>
    <name evidence="2" type="ORF">MNODULE_21980</name>
</gene>
<proteinExistence type="predicted"/>
<dbReference type="Pfam" id="PF13411">
    <property type="entry name" value="MerR_1"/>
    <property type="match status" value="1"/>
</dbReference>
<dbReference type="Proteomes" id="UP000534783">
    <property type="component" value="Unassembled WGS sequence"/>
</dbReference>